<reference evidence="1 2" key="1">
    <citation type="submission" date="2020-09" db="EMBL/GenBank/DDBJ databases">
        <title>De no assembly of potato wild relative species, Solanum commersonii.</title>
        <authorList>
            <person name="Cho K."/>
        </authorList>
    </citation>
    <scope>NUCLEOTIDE SEQUENCE [LARGE SCALE GENOMIC DNA]</scope>
    <source>
        <strain evidence="1">LZ3.2</strain>
        <tissue evidence="1">Leaf</tissue>
    </source>
</reference>
<dbReference type="EMBL" id="JACXVP010000001">
    <property type="protein sequence ID" value="KAG5629200.1"/>
    <property type="molecule type" value="Genomic_DNA"/>
</dbReference>
<dbReference type="Proteomes" id="UP000824120">
    <property type="component" value="Chromosome 1"/>
</dbReference>
<comment type="caution">
    <text evidence="1">The sequence shown here is derived from an EMBL/GenBank/DDBJ whole genome shotgun (WGS) entry which is preliminary data.</text>
</comment>
<evidence type="ECO:0000313" key="2">
    <source>
        <dbReference type="Proteomes" id="UP000824120"/>
    </source>
</evidence>
<protein>
    <submittedName>
        <fullName evidence="1">Uncharacterized protein</fullName>
    </submittedName>
</protein>
<dbReference type="AlphaFoldDB" id="A0A9J6AXJ2"/>
<keyword evidence="2" id="KW-1185">Reference proteome</keyword>
<name>A0A9J6AXJ2_SOLCO</name>
<sequence length="79" mass="8728">MIDLLVQSITEQDLVYHKGFSFSRILDTRMKLCQSYQLTAMHGEKAYGIPVALTSSAVAAPIRFISSGSLSTKTRGFQD</sequence>
<gene>
    <name evidence="1" type="ORF">H5410_000917</name>
</gene>
<organism evidence="1 2">
    <name type="scientific">Solanum commersonii</name>
    <name type="common">Commerson's wild potato</name>
    <name type="synonym">Commerson's nightshade</name>
    <dbReference type="NCBI Taxonomy" id="4109"/>
    <lineage>
        <taxon>Eukaryota</taxon>
        <taxon>Viridiplantae</taxon>
        <taxon>Streptophyta</taxon>
        <taxon>Embryophyta</taxon>
        <taxon>Tracheophyta</taxon>
        <taxon>Spermatophyta</taxon>
        <taxon>Magnoliopsida</taxon>
        <taxon>eudicotyledons</taxon>
        <taxon>Gunneridae</taxon>
        <taxon>Pentapetalae</taxon>
        <taxon>asterids</taxon>
        <taxon>lamiids</taxon>
        <taxon>Solanales</taxon>
        <taxon>Solanaceae</taxon>
        <taxon>Solanoideae</taxon>
        <taxon>Solaneae</taxon>
        <taxon>Solanum</taxon>
    </lineage>
</organism>
<evidence type="ECO:0000313" key="1">
    <source>
        <dbReference type="EMBL" id="KAG5629200.1"/>
    </source>
</evidence>
<proteinExistence type="predicted"/>
<accession>A0A9J6AXJ2</accession>